<name>U1WM43_ANEAE</name>
<dbReference type="Gene3D" id="1.20.1330.10">
    <property type="entry name" value="f41 fragment of flagellin, N-terminal domain"/>
    <property type="match status" value="1"/>
</dbReference>
<evidence type="ECO:0000259" key="5">
    <source>
        <dbReference type="Pfam" id="PF00700"/>
    </source>
</evidence>
<dbReference type="PATRIC" id="fig|649747.3.peg.2043"/>
<evidence type="ECO:0000256" key="2">
    <source>
        <dbReference type="ARBA" id="ARBA00005709"/>
    </source>
</evidence>
<dbReference type="SUPFAM" id="SSF64518">
    <property type="entry name" value="Phase 1 flagellin"/>
    <property type="match status" value="1"/>
</dbReference>
<comment type="caution">
    <text evidence="6">The sequence shown here is derived from an EMBL/GenBank/DDBJ whole genome shotgun (WGS) entry which is preliminary data.</text>
</comment>
<feature type="domain" description="Flagellin N-terminal" evidence="4">
    <location>
        <begin position="11"/>
        <end position="148"/>
    </location>
</feature>
<dbReference type="EMBL" id="AWSJ01000142">
    <property type="protein sequence ID" value="ERI09664.1"/>
    <property type="molecule type" value="Genomic_DNA"/>
</dbReference>
<keyword evidence="6" id="KW-0282">Flagellum</keyword>
<proteinExistence type="inferred from homology"/>
<feature type="domain" description="Flagellin C-terminal" evidence="5">
    <location>
        <begin position="315"/>
        <end position="397"/>
    </location>
</feature>
<evidence type="ECO:0000256" key="1">
    <source>
        <dbReference type="ARBA" id="ARBA00004365"/>
    </source>
</evidence>
<dbReference type="HOGENOM" id="CLU_024437_2_1_9"/>
<dbReference type="eggNOG" id="COG1344">
    <property type="taxonomic scope" value="Bacteria"/>
</dbReference>
<accession>U1WM43</accession>
<reference evidence="6 7" key="1">
    <citation type="submission" date="2013-08" db="EMBL/GenBank/DDBJ databases">
        <authorList>
            <person name="Weinstock G."/>
            <person name="Sodergren E."/>
            <person name="Wylie T."/>
            <person name="Fulton L."/>
            <person name="Fulton R."/>
            <person name="Fronick C."/>
            <person name="O'Laughlin M."/>
            <person name="Godfrey J."/>
            <person name="Miner T."/>
            <person name="Herter B."/>
            <person name="Appelbaum E."/>
            <person name="Cordes M."/>
            <person name="Lek S."/>
            <person name="Wollam A."/>
            <person name="Pepin K.H."/>
            <person name="Palsikar V.B."/>
            <person name="Mitreva M."/>
            <person name="Wilson R.K."/>
        </authorList>
    </citation>
    <scope>NUCLEOTIDE SEQUENCE [LARGE SCALE GENOMIC DNA]</scope>
    <source>
        <strain evidence="6 7">ATCC 12856</strain>
    </source>
</reference>
<dbReference type="NCBIfam" id="TIGR02550">
    <property type="entry name" value="flagell_flgL"/>
    <property type="match status" value="1"/>
</dbReference>
<evidence type="ECO:0000256" key="3">
    <source>
        <dbReference type="ARBA" id="ARBA00023143"/>
    </source>
</evidence>
<dbReference type="GO" id="GO:0071973">
    <property type="term" value="P:bacterial-type flagellum-dependent cell motility"/>
    <property type="evidence" value="ECO:0007669"/>
    <property type="project" value="InterPro"/>
</dbReference>
<sequence>MADREEYGMRITQNMLNNTMLRNLNNSLIRMDRLQDMMSTGKKISRPSHDPIIAMFGIQYRTNLTVNKQYYNNANDAIDWLKESEAAVNEGKDILVRVKDLMTQAATDTLNPADREKIREELIQLREQMGNVANATLNGNYIFGGTNTDIPPFKDGAYQNKNRTDINLEVSPSVQLPINVDGIQLFGQQKGNMTKEELENRGYETDLFELMNKLIEELKPSEYITDQYGRRLAADKDGNPIVDADNKVALYDPANPDHRPLEKIADGKALGYDPKNPLQIEIFDKSDTSKDGYVRLPAQEDKKPADGKQLTGYLDTIQNHIDNFLQVQSEIGARMNRLEIIQNRLETQSQSIEDMMSMNEDADPARVIIDLQNNEYVYRSALAAGARIIQPSLLDFLR</sequence>
<dbReference type="InterPro" id="IPR046358">
    <property type="entry name" value="Flagellin_C"/>
</dbReference>
<dbReference type="STRING" id="649747.HMPREF0083_02254"/>
<dbReference type="PANTHER" id="PTHR42792:SF1">
    <property type="entry name" value="FLAGELLAR HOOK-ASSOCIATED PROTEIN 3"/>
    <property type="match status" value="1"/>
</dbReference>
<dbReference type="GO" id="GO:0005198">
    <property type="term" value="F:structural molecule activity"/>
    <property type="evidence" value="ECO:0007669"/>
    <property type="project" value="InterPro"/>
</dbReference>
<evidence type="ECO:0000313" key="6">
    <source>
        <dbReference type="EMBL" id="ERI09664.1"/>
    </source>
</evidence>
<dbReference type="InterPro" id="IPR001029">
    <property type="entry name" value="Flagellin_N"/>
</dbReference>
<evidence type="ECO:0000259" key="4">
    <source>
        <dbReference type="Pfam" id="PF00669"/>
    </source>
</evidence>
<keyword evidence="6" id="KW-0969">Cilium</keyword>
<comment type="similarity">
    <text evidence="2">Belongs to the bacterial flagellin family.</text>
</comment>
<dbReference type="InterPro" id="IPR001492">
    <property type="entry name" value="Flagellin"/>
</dbReference>
<dbReference type="InterPro" id="IPR013384">
    <property type="entry name" value="Flagell_FlgL"/>
</dbReference>
<gene>
    <name evidence="6" type="ORF">HMPREF0083_02254</name>
</gene>
<dbReference type="Pfam" id="PF00669">
    <property type="entry name" value="Flagellin_N"/>
    <property type="match status" value="1"/>
</dbReference>
<dbReference type="Pfam" id="PF00700">
    <property type="entry name" value="Flagellin_C"/>
    <property type="match status" value="1"/>
</dbReference>
<keyword evidence="7" id="KW-1185">Reference proteome</keyword>
<dbReference type="PANTHER" id="PTHR42792">
    <property type="entry name" value="FLAGELLIN"/>
    <property type="match status" value="1"/>
</dbReference>
<evidence type="ECO:0000313" key="7">
    <source>
        <dbReference type="Proteomes" id="UP000016511"/>
    </source>
</evidence>
<comment type="subcellular location">
    <subcellularLocation>
        <location evidence="1">Bacterial flagellum</location>
    </subcellularLocation>
</comment>
<dbReference type="Proteomes" id="UP000016511">
    <property type="component" value="Unassembled WGS sequence"/>
</dbReference>
<dbReference type="AlphaFoldDB" id="U1WM43"/>
<protein>
    <submittedName>
        <fullName evidence="6">Flagellar hook-associated protein 3</fullName>
    </submittedName>
</protein>
<keyword evidence="6" id="KW-0966">Cell projection</keyword>
<keyword evidence="3" id="KW-0975">Bacterial flagellum</keyword>
<dbReference type="GO" id="GO:0009424">
    <property type="term" value="C:bacterial-type flagellum hook"/>
    <property type="evidence" value="ECO:0007669"/>
    <property type="project" value="InterPro"/>
</dbReference>
<organism evidence="6 7">
    <name type="scientific">Aneurinibacillus aneurinilyticus ATCC 12856</name>
    <dbReference type="NCBI Taxonomy" id="649747"/>
    <lineage>
        <taxon>Bacteria</taxon>
        <taxon>Bacillati</taxon>
        <taxon>Bacillota</taxon>
        <taxon>Bacilli</taxon>
        <taxon>Bacillales</taxon>
        <taxon>Paenibacillaceae</taxon>
        <taxon>Aneurinibacillus group</taxon>
        <taxon>Aneurinibacillus</taxon>
    </lineage>
</organism>